<protein>
    <recommendedName>
        <fullName evidence="9">Valine--tRNA ligase</fullName>
        <ecNumber evidence="9">6.1.1.9</ecNumber>
    </recommendedName>
    <alternativeName>
        <fullName evidence="9">Valyl-tRNA synthetase</fullName>
        <shortName evidence="9">ValRS</shortName>
    </alternativeName>
</protein>
<evidence type="ECO:0000313" key="14">
    <source>
        <dbReference type="Proteomes" id="UP000502118"/>
    </source>
</evidence>
<dbReference type="HAMAP" id="MF_02004">
    <property type="entry name" value="Val_tRNA_synth_type1"/>
    <property type="match status" value="1"/>
</dbReference>
<evidence type="ECO:0000256" key="7">
    <source>
        <dbReference type="ARBA" id="ARBA00023146"/>
    </source>
</evidence>
<keyword evidence="1 9" id="KW-0963">Cytoplasm</keyword>
<dbReference type="NCBIfam" id="NF004349">
    <property type="entry name" value="PRK05729.1"/>
    <property type="match status" value="1"/>
</dbReference>
<evidence type="ECO:0000256" key="9">
    <source>
        <dbReference type="HAMAP-Rule" id="MF_02004"/>
    </source>
</evidence>
<dbReference type="SUPFAM" id="SSF47323">
    <property type="entry name" value="Anticodon-binding domain of a subclass of class I aminoacyl-tRNA synthetases"/>
    <property type="match status" value="1"/>
</dbReference>
<comment type="domain">
    <text evidence="9">The C-terminal coiled-coil domain is crucial for aminoacylation activity.</text>
</comment>
<dbReference type="GO" id="GO:0002161">
    <property type="term" value="F:aminoacyl-tRNA deacylase activity"/>
    <property type="evidence" value="ECO:0007669"/>
    <property type="project" value="InterPro"/>
</dbReference>
<comment type="subcellular location">
    <subcellularLocation>
        <location evidence="9">Cytoplasm</location>
    </subcellularLocation>
</comment>
<evidence type="ECO:0000259" key="10">
    <source>
        <dbReference type="Pfam" id="PF00133"/>
    </source>
</evidence>
<evidence type="ECO:0000256" key="1">
    <source>
        <dbReference type="ARBA" id="ARBA00022490"/>
    </source>
</evidence>
<sequence length="834" mass="98170">MDKVFNHKLVEKNRYEKWVQSKVFETHNNTKRPFTIILPPPNVTGILHIGHALDTYIQDTIIRYKKIQGYDTLFLPAKDHAGIATQSKVEKLLQEQGISKHSLGREKFIEEVWKWKDKHSHLIDEQWKQLGLALDYSKERFTLDEKANKAVLKVFVSLYNKGLIYRGKKPIYWDPIQKTALSNIEVINESKNQKMYYIKYPFKDNEHEYLEIATTRIETLFSDVAVAINPNDSRYLQHLNKTLIHPLTKKLIPIISDEYIDISFGTGIMKVSAHAIDDINIIEKNGLEINECINEEGLLNELAREFKGLDRINAREKIAKKLDLEGYLIKSEDIVSNVGISERSGAIVEILVRSQWFLKMEEMSKMLLDNLESENAVEFIPSRFKDVIKSWMEKTYDWTISRQLWWGHRIPAYYKGNSTIVSLEHPGEGWIQDPDVLDTWFSSGLSPFVFLGWPEKTTDFKRYYPTQLLVTGYDIIFFWVARMYFMGLEFNQKIPFEQVLLHGLVRDSQGRKLSKSLGNGIDPIEVIDKYGSDVLRISLLFNLTAGQDIHYSEQKLESSKLFVNKFWNIARYIKSLEIDNQKDKKNDAYDSWILDKLKQFEENLTISMNKYDFSISYKYIQKFLINEFSNWYLEFLKFKPNSQLVHKIFKKVLILMHPFLPFTTDYLYEIMYDENILDLKDVEINYPLRKNLKTPKIIEIITELRKYRETKNISKSKILFYSTSYQQLTKNDKLIIEKLANFKYKENSDTLIQASTFIINILLDQETKDLEINRLEKLILENEKDIEFATNMLKNPKFIAKAKAEKVKEIKEKLTVFEAKHLSYTEEIKKLKNN</sequence>
<dbReference type="GO" id="GO:0004832">
    <property type="term" value="F:valine-tRNA ligase activity"/>
    <property type="evidence" value="ECO:0007669"/>
    <property type="project" value="UniProtKB-UniRule"/>
</dbReference>
<dbReference type="InterPro" id="IPR010978">
    <property type="entry name" value="tRNA-bd_arm"/>
</dbReference>
<feature type="domain" description="Aminoacyl-tRNA synthetase class Ia" evidence="10">
    <location>
        <begin position="14"/>
        <end position="419"/>
    </location>
</feature>
<evidence type="ECO:0000256" key="8">
    <source>
        <dbReference type="ARBA" id="ARBA00047552"/>
    </source>
</evidence>
<comment type="function">
    <text evidence="9">Catalyzes the attachment of valine to tRNA(Val). As ValRS can inadvertently accommodate and process structurally similar amino acids such as threonine, to avoid such errors, it has a 'posttransfer' editing activity that hydrolyzes mischarged Thr-tRNA(Val) in a tRNA-dependent manner.</text>
</comment>
<feature type="binding site" evidence="9">
    <location>
        <position position="515"/>
    </location>
    <ligand>
        <name>ATP</name>
        <dbReference type="ChEBI" id="CHEBI:30616"/>
    </ligand>
</feature>
<dbReference type="InterPro" id="IPR013155">
    <property type="entry name" value="M/V/L/I-tRNA-synth_anticd-bd"/>
</dbReference>
<dbReference type="PRINTS" id="PR00986">
    <property type="entry name" value="TRNASYNTHVAL"/>
</dbReference>
<evidence type="ECO:0000256" key="5">
    <source>
        <dbReference type="ARBA" id="ARBA00022917"/>
    </source>
</evidence>
<dbReference type="GO" id="GO:0005524">
    <property type="term" value="F:ATP binding"/>
    <property type="evidence" value="ECO:0007669"/>
    <property type="project" value="UniProtKB-UniRule"/>
</dbReference>
<name>A0A6M4JEC1_9MOLU</name>
<dbReference type="EC" id="6.1.1.9" evidence="9"/>
<dbReference type="Proteomes" id="UP000502118">
    <property type="component" value="Chromosome"/>
</dbReference>
<feature type="domain" description="Valyl-tRNA synthetase tRNA-binding arm" evidence="12">
    <location>
        <begin position="771"/>
        <end position="832"/>
    </location>
</feature>
<dbReference type="EMBL" id="CP053097">
    <property type="protein sequence ID" value="QJR44447.1"/>
    <property type="molecule type" value="Genomic_DNA"/>
</dbReference>
<dbReference type="Gene3D" id="1.10.730.10">
    <property type="entry name" value="Isoleucyl-tRNA Synthetase, Domain 1"/>
    <property type="match status" value="1"/>
</dbReference>
<keyword evidence="2 9" id="KW-0436">Ligase</keyword>
<feature type="coiled-coil region" evidence="9">
    <location>
        <begin position="772"/>
        <end position="834"/>
    </location>
</feature>
<accession>A0A6M4JEC1</accession>
<gene>
    <name evidence="9" type="primary">valS</name>
    <name evidence="13" type="ORF">HLA92_01115</name>
</gene>
<dbReference type="GO" id="GO:0006438">
    <property type="term" value="P:valyl-tRNA aminoacylation"/>
    <property type="evidence" value="ECO:0007669"/>
    <property type="project" value="UniProtKB-UniRule"/>
</dbReference>
<dbReference type="CDD" id="cd07962">
    <property type="entry name" value="Anticodon_Ia_Val"/>
    <property type="match status" value="1"/>
</dbReference>
<dbReference type="FunFam" id="3.40.50.620:FF:000020">
    <property type="entry name" value="Valine--tRNA ligase, mitochondrial"/>
    <property type="match status" value="1"/>
</dbReference>
<dbReference type="InterPro" id="IPR009080">
    <property type="entry name" value="tRNAsynth_Ia_anticodon-bd"/>
</dbReference>
<dbReference type="InterPro" id="IPR037118">
    <property type="entry name" value="Val-tRNA_synth_C_sf"/>
</dbReference>
<dbReference type="CDD" id="cd00817">
    <property type="entry name" value="ValRS_core"/>
    <property type="match status" value="1"/>
</dbReference>
<dbReference type="InterPro" id="IPR002303">
    <property type="entry name" value="Valyl-tRNA_ligase"/>
</dbReference>
<evidence type="ECO:0000256" key="6">
    <source>
        <dbReference type="ARBA" id="ARBA00023054"/>
    </source>
</evidence>
<organism evidence="13 14">
    <name type="scientific">Mycoplasma miroungirhinis</name>
    <dbReference type="NCBI Taxonomy" id="754516"/>
    <lineage>
        <taxon>Bacteria</taxon>
        <taxon>Bacillati</taxon>
        <taxon>Mycoplasmatota</taxon>
        <taxon>Mollicutes</taxon>
        <taxon>Mycoplasmataceae</taxon>
        <taxon>Mycoplasma</taxon>
    </lineage>
</organism>
<feature type="domain" description="Aminoacyl-tRNA synthetase class Ia" evidence="10">
    <location>
        <begin position="426"/>
        <end position="551"/>
    </location>
</feature>
<dbReference type="InterPro" id="IPR014729">
    <property type="entry name" value="Rossmann-like_a/b/a_fold"/>
</dbReference>
<keyword evidence="5 9" id="KW-0648">Protein biosynthesis</keyword>
<dbReference type="GO" id="GO:0005829">
    <property type="term" value="C:cytosol"/>
    <property type="evidence" value="ECO:0007669"/>
    <property type="project" value="TreeGrafter"/>
</dbReference>
<dbReference type="InterPro" id="IPR033705">
    <property type="entry name" value="Anticodon_Ia_Val"/>
</dbReference>
<keyword evidence="7 9" id="KW-0030">Aminoacyl-tRNA synthetase</keyword>
<evidence type="ECO:0000256" key="3">
    <source>
        <dbReference type="ARBA" id="ARBA00022741"/>
    </source>
</evidence>
<dbReference type="PROSITE" id="PS00178">
    <property type="entry name" value="AA_TRNA_LIGASE_I"/>
    <property type="match status" value="1"/>
</dbReference>
<dbReference type="InterPro" id="IPR009008">
    <property type="entry name" value="Val/Leu/Ile-tRNA-synth_edit"/>
</dbReference>
<reference evidence="13 14" key="1">
    <citation type="submission" date="2020-05" db="EMBL/GenBank/DDBJ databases">
        <title>Novel Mycoplasma species detected in Mirounga angustirostris (northern elephant seal) from the USA.</title>
        <authorList>
            <person name="Volokhov D.V."/>
        </authorList>
    </citation>
    <scope>NUCLEOTIDE SEQUENCE [LARGE SCALE GENOMIC DNA]</scope>
    <source>
        <strain evidence="13 14">Mirounga ES2806-NAS</strain>
    </source>
</reference>
<keyword evidence="3 9" id="KW-0547">Nucleotide-binding</keyword>
<proteinExistence type="inferred from homology"/>
<dbReference type="Gene3D" id="3.40.50.620">
    <property type="entry name" value="HUPs"/>
    <property type="match status" value="2"/>
</dbReference>
<comment type="similarity">
    <text evidence="9">Belongs to the class-I aminoacyl-tRNA synthetase family. ValS type 1 subfamily.</text>
</comment>
<keyword evidence="14" id="KW-1185">Reference proteome</keyword>
<dbReference type="Gene3D" id="1.10.287.380">
    <property type="entry name" value="Valyl-tRNA synthetase, C-terminal domain"/>
    <property type="match status" value="1"/>
</dbReference>
<dbReference type="InterPro" id="IPR019499">
    <property type="entry name" value="Val-tRNA_synth_tRNA-bd"/>
</dbReference>
<evidence type="ECO:0000259" key="11">
    <source>
        <dbReference type="Pfam" id="PF08264"/>
    </source>
</evidence>
<dbReference type="SUPFAM" id="SSF46589">
    <property type="entry name" value="tRNA-binding arm"/>
    <property type="match status" value="1"/>
</dbReference>
<dbReference type="Pfam" id="PF08264">
    <property type="entry name" value="Anticodon_1"/>
    <property type="match status" value="1"/>
</dbReference>
<evidence type="ECO:0000256" key="2">
    <source>
        <dbReference type="ARBA" id="ARBA00022598"/>
    </source>
</evidence>
<keyword evidence="4 9" id="KW-0067">ATP-binding</keyword>
<comment type="domain">
    <text evidence="9">ValRS has two distinct active sites: one for aminoacylation and one for editing. The misactivated threonine is translocated from the active site to the editing site.</text>
</comment>
<comment type="catalytic activity">
    <reaction evidence="8 9">
        <text>tRNA(Val) + L-valine + ATP = L-valyl-tRNA(Val) + AMP + diphosphate</text>
        <dbReference type="Rhea" id="RHEA:10704"/>
        <dbReference type="Rhea" id="RHEA-COMP:9672"/>
        <dbReference type="Rhea" id="RHEA-COMP:9708"/>
        <dbReference type="ChEBI" id="CHEBI:30616"/>
        <dbReference type="ChEBI" id="CHEBI:33019"/>
        <dbReference type="ChEBI" id="CHEBI:57762"/>
        <dbReference type="ChEBI" id="CHEBI:78442"/>
        <dbReference type="ChEBI" id="CHEBI:78537"/>
        <dbReference type="ChEBI" id="CHEBI:456215"/>
        <dbReference type="EC" id="6.1.1.9"/>
    </reaction>
</comment>
<dbReference type="AlphaFoldDB" id="A0A6M4JEC1"/>
<feature type="short sequence motif" description="'HIGH' region" evidence="9">
    <location>
        <begin position="41"/>
        <end position="51"/>
    </location>
</feature>
<dbReference type="KEGG" id="mmio:HLA92_01115"/>
<dbReference type="InterPro" id="IPR002300">
    <property type="entry name" value="aa-tRNA-synth_Ia"/>
</dbReference>
<comment type="subunit">
    <text evidence="9">Monomer.</text>
</comment>
<dbReference type="PANTHER" id="PTHR11946">
    <property type="entry name" value="VALYL-TRNA SYNTHETASES"/>
    <property type="match status" value="1"/>
</dbReference>
<keyword evidence="6 9" id="KW-0175">Coiled coil</keyword>
<evidence type="ECO:0000256" key="4">
    <source>
        <dbReference type="ARBA" id="ARBA00022840"/>
    </source>
</evidence>
<dbReference type="PANTHER" id="PTHR11946:SF93">
    <property type="entry name" value="VALINE--TRNA LIGASE, CHLOROPLASTIC_MITOCHONDRIAL 2"/>
    <property type="match status" value="1"/>
</dbReference>
<feature type="short sequence motif" description="'KMSKS' region" evidence="9">
    <location>
        <begin position="512"/>
        <end position="516"/>
    </location>
</feature>
<dbReference type="NCBIfam" id="TIGR00422">
    <property type="entry name" value="valS"/>
    <property type="match status" value="1"/>
</dbReference>
<dbReference type="Pfam" id="PF10458">
    <property type="entry name" value="Val_tRNA-synt_C"/>
    <property type="match status" value="1"/>
</dbReference>
<dbReference type="SUPFAM" id="SSF52374">
    <property type="entry name" value="Nucleotidylyl transferase"/>
    <property type="match status" value="1"/>
</dbReference>
<dbReference type="SUPFAM" id="SSF50677">
    <property type="entry name" value="ValRS/IleRS/LeuRS editing domain"/>
    <property type="match status" value="1"/>
</dbReference>
<dbReference type="InterPro" id="IPR001412">
    <property type="entry name" value="aa-tRNA-synth_I_CS"/>
</dbReference>
<dbReference type="Pfam" id="PF00133">
    <property type="entry name" value="tRNA-synt_1"/>
    <property type="match status" value="2"/>
</dbReference>
<evidence type="ECO:0000313" key="13">
    <source>
        <dbReference type="EMBL" id="QJR44447.1"/>
    </source>
</evidence>
<feature type="domain" description="Methionyl/Valyl/Leucyl/Isoleucyl-tRNA synthetase anticodon-binding" evidence="11">
    <location>
        <begin position="590"/>
        <end position="717"/>
    </location>
</feature>
<evidence type="ECO:0000259" key="12">
    <source>
        <dbReference type="Pfam" id="PF10458"/>
    </source>
</evidence>